<protein>
    <submittedName>
        <fullName evidence="2">DUF4440 domain-containing protein</fullName>
    </submittedName>
</protein>
<sequence length="161" mass="18592">MKNILIIIQILLILTSCSKKQNSTLKTSDYKNMETTVKKDIEELLNSYQNALNASSTEQAISLYSETGIFMPLGGPTSQGKEQLKESYDFVFKTLKLNIKFEIEEITIINENYAIARTMSRGKQLLYADNKTTPEENRELFVLEKDNSKWKIARYMFNKVK</sequence>
<reference evidence="2 3" key="1">
    <citation type="submission" date="2018-04" db="EMBL/GenBank/DDBJ databases">
        <title>Chryseobacterium oncorhynchi 701B-08T from rainbow trout, and Chryseobacterium viscerum 687B-08T from diseased fish.</title>
        <authorList>
            <person name="Jeong J.-J."/>
            <person name="Lee Y.J."/>
            <person name="Pathiraja D."/>
            <person name="Park B."/>
            <person name="Choi I.-G."/>
            <person name="Kim K.D."/>
        </authorList>
    </citation>
    <scope>NUCLEOTIDE SEQUENCE [LARGE SCALE GENOMIC DNA]</scope>
    <source>
        <strain evidence="2 3">687B-08</strain>
    </source>
</reference>
<gene>
    <name evidence="2" type="ORF">C1634_014100</name>
</gene>
<dbReference type="PROSITE" id="PS51257">
    <property type="entry name" value="PROKAR_LIPOPROTEIN"/>
    <property type="match status" value="1"/>
</dbReference>
<accession>A0A316WIE9</accession>
<dbReference type="Pfam" id="PF14534">
    <property type="entry name" value="DUF4440"/>
    <property type="match status" value="1"/>
</dbReference>
<comment type="caution">
    <text evidence="2">The sequence shown here is derived from an EMBL/GenBank/DDBJ whole genome shotgun (WGS) entry which is preliminary data.</text>
</comment>
<evidence type="ECO:0000313" key="2">
    <source>
        <dbReference type="EMBL" id="PWN61187.1"/>
    </source>
</evidence>
<dbReference type="InterPro" id="IPR032710">
    <property type="entry name" value="NTF2-like_dom_sf"/>
</dbReference>
<dbReference type="EMBL" id="PPEG02000005">
    <property type="protein sequence ID" value="PWN61187.1"/>
    <property type="molecule type" value="Genomic_DNA"/>
</dbReference>
<dbReference type="InterPro" id="IPR027843">
    <property type="entry name" value="DUF4440"/>
</dbReference>
<organism evidence="2 3">
    <name type="scientific">Chryseobacterium viscerum</name>
    <dbReference type="NCBI Taxonomy" id="1037377"/>
    <lineage>
        <taxon>Bacteria</taxon>
        <taxon>Pseudomonadati</taxon>
        <taxon>Bacteroidota</taxon>
        <taxon>Flavobacteriia</taxon>
        <taxon>Flavobacteriales</taxon>
        <taxon>Weeksellaceae</taxon>
        <taxon>Chryseobacterium group</taxon>
        <taxon>Chryseobacterium</taxon>
    </lineage>
</organism>
<proteinExistence type="predicted"/>
<evidence type="ECO:0000259" key="1">
    <source>
        <dbReference type="Pfam" id="PF14534"/>
    </source>
</evidence>
<name>A0A316WIE9_9FLAO</name>
<evidence type="ECO:0000313" key="3">
    <source>
        <dbReference type="Proteomes" id="UP000236413"/>
    </source>
</evidence>
<dbReference type="AlphaFoldDB" id="A0A316WIE9"/>
<feature type="domain" description="DUF4440" evidence="1">
    <location>
        <begin position="41"/>
        <end position="152"/>
    </location>
</feature>
<dbReference type="Proteomes" id="UP000236413">
    <property type="component" value="Unassembled WGS sequence"/>
</dbReference>
<dbReference type="Gene3D" id="3.10.450.50">
    <property type="match status" value="1"/>
</dbReference>
<dbReference type="SUPFAM" id="SSF54427">
    <property type="entry name" value="NTF2-like"/>
    <property type="match status" value="1"/>
</dbReference>